<dbReference type="Pfam" id="PF00271">
    <property type="entry name" value="Helicase_C"/>
    <property type="match status" value="1"/>
</dbReference>
<dbReference type="STRING" id="763406.A0A1E3NRL9"/>
<dbReference type="GO" id="GO:0000724">
    <property type="term" value="P:double-strand break repair via homologous recombination"/>
    <property type="evidence" value="ECO:0007669"/>
    <property type="project" value="TreeGrafter"/>
</dbReference>
<evidence type="ECO:0000256" key="7">
    <source>
        <dbReference type="SAM" id="MobiDB-lite"/>
    </source>
</evidence>
<dbReference type="PANTHER" id="PTHR45626:SF16">
    <property type="entry name" value="ATP-DEPENDENT HELICASE ULS1"/>
    <property type="match status" value="1"/>
</dbReference>
<organism evidence="11 12">
    <name type="scientific">Pichia membranifaciens NRRL Y-2026</name>
    <dbReference type="NCBI Taxonomy" id="763406"/>
    <lineage>
        <taxon>Eukaryota</taxon>
        <taxon>Fungi</taxon>
        <taxon>Dikarya</taxon>
        <taxon>Ascomycota</taxon>
        <taxon>Saccharomycotina</taxon>
        <taxon>Pichiomycetes</taxon>
        <taxon>Pichiales</taxon>
        <taxon>Pichiaceae</taxon>
        <taxon>Pichia</taxon>
    </lineage>
</organism>
<keyword evidence="4" id="KW-0347">Helicase</keyword>
<dbReference type="InterPro" id="IPR014001">
    <property type="entry name" value="Helicase_ATP-bd"/>
</dbReference>
<keyword evidence="5" id="KW-0067">ATP-binding</keyword>
<evidence type="ECO:0000256" key="4">
    <source>
        <dbReference type="ARBA" id="ARBA00022806"/>
    </source>
</evidence>
<evidence type="ECO:0000259" key="8">
    <source>
        <dbReference type="PROSITE" id="PS50089"/>
    </source>
</evidence>
<dbReference type="InterPro" id="IPR050628">
    <property type="entry name" value="SNF2_RAD54_helicase_TF"/>
</dbReference>
<comment type="similarity">
    <text evidence="1">Belongs to the SNF2/RAD54 helicase family.</text>
</comment>
<feature type="region of interest" description="Disordered" evidence="7">
    <location>
        <begin position="301"/>
        <end position="385"/>
    </location>
</feature>
<dbReference type="InterPro" id="IPR027417">
    <property type="entry name" value="P-loop_NTPase"/>
</dbReference>
<dbReference type="SUPFAM" id="SSF57850">
    <property type="entry name" value="RING/U-box"/>
    <property type="match status" value="1"/>
</dbReference>
<dbReference type="InterPro" id="IPR000330">
    <property type="entry name" value="SNF2_N"/>
</dbReference>
<dbReference type="Gene3D" id="3.30.40.10">
    <property type="entry name" value="Zinc/RING finger domain, C3HC4 (zinc finger)"/>
    <property type="match status" value="1"/>
</dbReference>
<dbReference type="GO" id="GO:0005524">
    <property type="term" value="F:ATP binding"/>
    <property type="evidence" value="ECO:0007669"/>
    <property type="project" value="UniProtKB-KW"/>
</dbReference>
<dbReference type="SMART" id="SM00490">
    <property type="entry name" value="HELICc"/>
    <property type="match status" value="1"/>
</dbReference>
<evidence type="ECO:0000256" key="6">
    <source>
        <dbReference type="PROSITE-ProRule" id="PRU00175"/>
    </source>
</evidence>
<keyword evidence="6" id="KW-0863">Zinc-finger</keyword>
<dbReference type="SUPFAM" id="SSF52540">
    <property type="entry name" value="P-loop containing nucleoside triphosphate hydrolases"/>
    <property type="match status" value="2"/>
</dbReference>
<dbReference type="InterPro" id="IPR049730">
    <property type="entry name" value="SNF2/RAD54-like_C"/>
</dbReference>
<evidence type="ECO:0000259" key="9">
    <source>
        <dbReference type="PROSITE" id="PS51192"/>
    </source>
</evidence>
<dbReference type="Proteomes" id="UP000094455">
    <property type="component" value="Unassembled WGS sequence"/>
</dbReference>
<feature type="compositionally biased region" description="Polar residues" evidence="7">
    <location>
        <begin position="322"/>
        <end position="332"/>
    </location>
</feature>
<dbReference type="InterPro" id="IPR038718">
    <property type="entry name" value="SNF2-like_sf"/>
</dbReference>
<keyword evidence="2" id="KW-0547">Nucleotide-binding</keyword>
<dbReference type="EMBL" id="KV454001">
    <property type="protein sequence ID" value="ODQ48732.1"/>
    <property type="molecule type" value="Genomic_DNA"/>
</dbReference>
<dbReference type="GO" id="GO:0005634">
    <property type="term" value="C:nucleus"/>
    <property type="evidence" value="ECO:0007669"/>
    <property type="project" value="TreeGrafter"/>
</dbReference>
<dbReference type="PANTHER" id="PTHR45626">
    <property type="entry name" value="TRANSCRIPTION TERMINATION FACTOR 2-RELATED"/>
    <property type="match status" value="1"/>
</dbReference>
<feature type="compositionally biased region" description="Polar residues" evidence="7">
    <location>
        <begin position="373"/>
        <end position="385"/>
    </location>
</feature>
<dbReference type="PROSITE" id="PS50089">
    <property type="entry name" value="ZF_RING_2"/>
    <property type="match status" value="1"/>
</dbReference>
<dbReference type="Gene3D" id="1.25.40.10">
    <property type="entry name" value="Tetratricopeptide repeat domain"/>
    <property type="match status" value="1"/>
</dbReference>
<proteinExistence type="inferred from homology"/>
<dbReference type="InterPro" id="IPR011990">
    <property type="entry name" value="TPR-like_helical_dom_sf"/>
</dbReference>
<dbReference type="Pfam" id="PF00176">
    <property type="entry name" value="SNF2-rel_dom"/>
    <property type="match status" value="1"/>
</dbReference>
<feature type="domain" description="RING-type" evidence="8">
    <location>
        <begin position="1337"/>
        <end position="1387"/>
    </location>
</feature>
<evidence type="ECO:0000256" key="5">
    <source>
        <dbReference type="ARBA" id="ARBA00022840"/>
    </source>
</evidence>
<dbReference type="CDD" id="cd18008">
    <property type="entry name" value="DEXDc_SHPRH-like"/>
    <property type="match status" value="1"/>
</dbReference>
<dbReference type="SUPFAM" id="SSF48452">
    <property type="entry name" value="TPR-like"/>
    <property type="match status" value="1"/>
</dbReference>
<dbReference type="PROSITE" id="PS51194">
    <property type="entry name" value="HELICASE_CTER"/>
    <property type="match status" value="1"/>
</dbReference>
<name>A0A1E3NRL9_9ASCO</name>
<dbReference type="Gene3D" id="3.40.50.10810">
    <property type="entry name" value="Tandem AAA-ATPase domain"/>
    <property type="match status" value="1"/>
</dbReference>
<feature type="compositionally biased region" description="Polar residues" evidence="7">
    <location>
        <begin position="301"/>
        <end position="314"/>
    </location>
</feature>
<evidence type="ECO:0000256" key="1">
    <source>
        <dbReference type="ARBA" id="ARBA00007025"/>
    </source>
</evidence>
<feature type="region of interest" description="Disordered" evidence="7">
    <location>
        <begin position="245"/>
        <end position="269"/>
    </location>
</feature>
<feature type="domain" description="Helicase C-terminal" evidence="10">
    <location>
        <begin position="1455"/>
        <end position="1610"/>
    </location>
</feature>
<dbReference type="GO" id="GO:0005737">
    <property type="term" value="C:cytoplasm"/>
    <property type="evidence" value="ECO:0007669"/>
    <property type="project" value="TreeGrafter"/>
</dbReference>
<feature type="region of interest" description="Disordered" evidence="7">
    <location>
        <begin position="492"/>
        <end position="546"/>
    </location>
</feature>
<evidence type="ECO:0000256" key="2">
    <source>
        <dbReference type="ARBA" id="ARBA00022741"/>
    </source>
</evidence>
<dbReference type="GeneID" id="30180304"/>
<dbReference type="GO" id="GO:0004386">
    <property type="term" value="F:helicase activity"/>
    <property type="evidence" value="ECO:0007669"/>
    <property type="project" value="UniProtKB-KW"/>
</dbReference>
<dbReference type="OrthoDB" id="423559at2759"/>
<dbReference type="GO" id="GO:0008094">
    <property type="term" value="F:ATP-dependent activity, acting on DNA"/>
    <property type="evidence" value="ECO:0007669"/>
    <property type="project" value="TreeGrafter"/>
</dbReference>
<keyword evidence="6" id="KW-0479">Metal-binding</keyword>
<evidence type="ECO:0000256" key="3">
    <source>
        <dbReference type="ARBA" id="ARBA00022801"/>
    </source>
</evidence>
<dbReference type="GO" id="GO:0016787">
    <property type="term" value="F:hydrolase activity"/>
    <property type="evidence" value="ECO:0007669"/>
    <property type="project" value="UniProtKB-KW"/>
</dbReference>
<dbReference type="RefSeq" id="XP_019019845.1">
    <property type="nucleotide sequence ID" value="XM_019163617.1"/>
</dbReference>
<dbReference type="Gene3D" id="3.40.50.300">
    <property type="entry name" value="P-loop containing nucleotide triphosphate hydrolases"/>
    <property type="match status" value="1"/>
</dbReference>
<dbReference type="PROSITE" id="PS51192">
    <property type="entry name" value="HELICASE_ATP_BIND_1"/>
    <property type="match status" value="1"/>
</dbReference>
<dbReference type="GO" id="GO:0008270">
    <property type="term" value="F:zinc ion binding"/>
    <property type="evidence" value="ECO:0007669"/>
    <property type="project" value="UniProtKB-KW"/>
</dbReference>
<evidence type="ECO:0000313" key="11">
    <source>
        <dbReference type="EMBL" id="ODQ48732.1"/>
    </source>
</evidence>
<dbReference type="SMART" id="SM00487">
    <property type="entry name" value="DEXDc"/>
    <property type="match status" value="1"/>
</dbReference>
<evidence type="ECO:0000259" key="10">
    <source>
        <dbReference type="PROSITE" id="PS51194"/>
    </source>
</evidence>
<dbReference type="InterPro" id="IPR013083">
    <property type="entry name" value="Znf_RING/FYVE/PHD"/>
</dbReference>
<dbReference type="CDD" id="cd18793">
    <property type="entry name" value="SF2_C_SNF"/>
    <property type="match status" value="1"/>
</dbReference>
<feature type="compositionally biased region" description="Low complexity" evidence="7">
    <location>
        <begin position="250"/>
        <end position="265"/>
    </location>
</feature>
<dbReference type="InterPro" id="IPR001841">
    <property type="entry name" value="Znf_RING"/>
</dbReference>
<gene>
    <name evidence="11" type="ORF">PICMEDRAFT_70348</name>
</gene>
<keyword evidence="6" id="KW-0862">Zinc</keyword>
<feature type="compositionally biased region" description="Polar residues" evidence="7">
    <location>
        <begin position="501"/>
        <end position="510"/>
    </location>
</feature>
<feature type="domain" description="Helicase ATP-binding" evidence="9">
    <location>
        <begin position="990"/>
        <end position="1180"/>
    </location>
</feature>
<dbReference type="InterPro" id="IPR001650">
    <property type="entry name" value="Helicase_C-like"/>
</dbReference>
<reference evidence="11 12" key="1">
    <citation type="journal article" date="2016" name="Proc. Natl. Acad. Sci. U.S.A.">
        <title>Comparative genomics of biotechnologically important yeasts.</title>
        <authorList>
            <person name="Riley R."/>
            <person name="Haridas S."/>
            <person name="Wolfe K.H."/>
            <person name="Lopes M.R."/>
            <person name="Hittinger C.T."/>
            <person name="Goeker M."/>
            <person name="Salamov A.A."/>
            <person name="Wisecaver J.H."/>
            <person name="Long T.M."/>
            <person name="Calvey C.H."/>
            <person name="Aerts A.L."/>
            <person name="Barry K.W."/>
            <person name="Choi C."/>
            <person name="Clum A."/>
            <person name="Coughlan A.Y."/>
            <person name="Deshpande S."/>
            <person name="Douglass A.P."/>
            <person name="Hanson S.J."/>
            <person name="Klenk H.-P."/>
            <person name="LaButti K.M."/>
            <person name="Lapidus A."/>
            <person name="Lindquist E.A."/>
            <person name="Lipzen A.M."/>
            <person name="Meier-Kolthoff J.P."/>
            <person name="Ohm R.A."/>
            <person name="Otillar R.P."/>
            <person name="Pangilinan J.L."/>
            <person name="Peng Y."/>
            <person name="Rokas A."/>
            <person name="Rosa C.A."/>
            <person name="Scheuner C."/>
            <person name="Sibirny A.A."/>
            <person name="Slot J.C."/>
            <person name="Stielow J.B."/>
            <person name="Sun H."/>
            <person name="Kurtzman C.P."/>
            <person name="Blackwell M."/>
            <person name="Grigoriev I.V."/>
            <person name="Jeffries T.W."/>
        </authorList>
    </citation>
    <scope>NUCLEOTIDE SEQUENCE [LARGE SCALE GENOMIC DNA]</scope>
    <source>
        <strain evidence="11 12">NRRL Y-2026</strain>
    </source>
</reference>
<keyword evidence="3" id="KW-0378">Hydrolase</keyword>
<sequence>MTGCLWMFTKQVPTALIIQAFRAKMATTVLPITYDSTSKKVSLEDTVPLSSSKDLQLEISQVNTLYTDFIKANSEFPPPPSKEAFTKNLSMMVKKMHESATTLMRQRQFADAAKKFDIALGLASARSKFEPFQPTMSELIICLMGRCDAYTNANMFVEALEDAEVLVLLGSQIPDNHLRRGICNLNLGEFLSAKSDFERGLAFNPKHPILLKLLDICLKIIDEENDEAKNYSPTLAFKKQQDNNLRNHLSNNSPQSPTPNPIQTNSKRNGVAHDSLNFKIDSLSFSHDPNIPKKDLQLQSHDNQFQPPHSQSSEHAPERAASNDNTGVNPDTSSDRLQTKTLIPPVADLQNLKSSKTTEPILHDHVQPRNRYPSPTQTSTHTLNSGVGRLNSILDSTFRKKVAIPTASKFLLSKSSTPELKDGKVAYDNIPNTVSMASIPRVSKAESQSSQNLGFIDLTSDDGSDDDINFTNVANMRSSTDLTRPAVFNPQEQKPFKFDSNPHNLASSLKSEPLSMKPSQENTEVTKPPFNKFAYNDSDDKSETDEEDDIIITGVGHNPTNAFDDDDDVIPLETKNSYFTQTVKRERQVETEEEMARKRQEILRNKMNMIQDNVKKEEIFQNELAERANIQKEKAERDRINKLLEKYPPIKALPLKYQIEFPTETNFVSEAMPILPDSIQAFEITQDGVTHLPPELRVTKFRDENLNAMHSVIHRLNKFSDLHSRMDAFLKKAAEMRNQVQEKAVKNSGIKKADIRYNQILRFLDNKIKTLSKYYGEVGSGIFKLKSYKMKIIERSRLLEELRKAYIFNGFTQSDITHIGTYMKVLPELNLVINTITEMYKLTGSSPAETLKTVREFSLTSQPIPPIQIPAHSDAIAPRIDNPLIPNNMQVIDVDNDEEYTNGYDNIFTQMDQYVNGRNPSYMPFSNVYDDNMNHLNPYRTNLNDSDGIRNLMESIKITEFKEEGLANTPKELCISLLKHQRIGVSWMLKIEEGSNKGGILADDMGLGKTIQAIALILANPSQREDVKTNLIIGPVSLLHQWQQEIGMKIKNENKLSTYLFHSTNKLSNFEELSQYDIVLISYQTLGSEWKKHYAKELEDAKKGNAPRVRRRDYKSPFFTANAIFHRIILDEAQFIKNKNTIASKAVASLSSTYRWCLSGTPIQNRIDELYPLIRFLGIKPYNDWTKFNQQIALSVKSRSSSANRKIHALLSAILLRRTKDSEIDGKPILTLPEKHIIEEKVEMEEKEKEFYSSLEHSSKKTADKLLRSQNKTYSSILTLLLRMRQAADHQYLVRLGDDGDRVSKLDRFKKGFEAVKDYPNNVIRRIEDERENGFTCLHCTEELAEGQVLLLSKCGHPLCYDCHTEYFEQHSEASWEGDVSAKCISCGVTNLSSMSVDLRVYESYREGLTWQEIRKRYQLDSRASDKNWRLATIKKFIEEDGKLMISAKANKTIEIAENILNNKPGEKVIVFSQFVGFFDILQITLRERNIDFLQYDGSMDMTTKNDCISAFYKDPSKRVLLLSLKAGNVGLTLTCANHVIIVEPFWNPYVEKQAQDRVHRISQTREVYVHRLLIAGTIEDRIMELQKEKEELVESALDPTARNKIGKLSRRELGFLFGLNGLAELEDE</sequence>
<keyword evidence="12" id="KW-1185">Reference proteome</keyword>
<accession>A0A1E3NRL9</accession>
<evidence type="ECO:0000313" key="12">
    <source>
        <dbReference type="Proteomes" id="UP000094455"/>
    </source>
</evidence>
<protein>
    <submittedName>
        <fullName evidence="11">Uncharacterized protein</fullName>
    </submittedName>
</protein>